<dbReference type="Pfam" id="PF08507">
    <property type="entry name" value="COPI_assoc"/>
    <property type="match status" value="1"/>
</dbReference>
<sequence>MAPRPNFNDILHSRPFPLILKILNILGAFACGSYVLFLFIQHKYGDVRTFCALLYLLAFSIVIPSAEAGLMNHPLLASLARFLVSPIGRAFLYVFMGGVILGVGIGGWVIGIYLLAIGAINIAAACILKP</sequence>
<keyword evidence="4 5" id="KW-0472">Membrane</keyword>
<accession>A0AAW0ESD2</accession>
<keyword evidence="7" id="KW-1185">Reference proteome</keyword>
<organism evidence="6 7">
    <name type="scientific">Novymonas esmeraldas</name>
    <dbReference type="NCBI Taxonomy" id="1808958"/>
    <lineage>
        <taxon>Eukaryota</taxon>
        <taxon>Discoba</taxon>
        <taxon>Euglenozoa</taxon>
        <taxon>Kinetoplastea</taxon>
        <taxon>Metakinetoplastina</taxon>
        <taxon>Trypanosomatida</taxon>
        <taxon>Trypanosomatidae</taxon>
        <taxon>Novymonas</taxon>
    </lineage>
</organism>
<feature type="transmembrane region" description="Helical" evidence="5">
    <location>
        <begin position="91"/>
        <end position="124"/>
    </location>
</feature>
<keyword evidence="3 5" id="KW-1133">Transmembrane helix</keyword>
<evidence type="ECO:0000256" key="5">
    <source>
        <dbReference type="SAM" id="Phobius"/>
    </source>
</evidence>
<name>A0AAW0ESD2_9TRYP</name>
<feature type="transmembrane region" description="Helical" evidence="5">
    <location>
        <begin position="52"/>
        <end position="71"/>
    </location>
</feature>
<feature type="transmembrane region" description="Helical" evidence="5">
    <location>
        <begin position="18"/>
        <end position="40"/>
    </location>
</feature>
<evidence type="ECO:0000256" key="2">
    <source>
        <dbReference type="ARBA" id="ARBA00022692"/>
    </source>
</evidence>
<evidence type="ECO:0000313" key="7">
    <source>
        <dbReference type="Proteomes" id="UP001430356"/>
    </source>
</evidence>
<dbReference type="PANTHER" id="PTHR28128:SF1">
    <property type="entry name" value="GOLGI APPARATUS MEMBRANE PROTEIN TVP15"/>
    <property type="match status" value="1"/>
</dbReference>
<evidence type="ECO:0000256" key="4">
    <source>
        <dbReference type="ARBA" id="ARBA00023136"/>
    </source>
</evidence>
<evidence type="ECO:0000256" key="1">
    <source>
        <dbReference type="ARBA" id="ARBA00004141"/>
    </source>
</evidence>
<proteinExistence type="predicted"/>
<dbReference type="Proteomes" id="UP001430356">
    <property type="component" value="Unassembled WGS sequence"/>
</dbReference>
<gene>
    <name evidence="6" type="ORF">NESM_000568500</name>
</gene>
<dbReference type="GO" id="GO:0016020">
    <property type="term" value="C:membrane"/>
    <property type="evidence" value="ECO:0007669"/>
    <property type="project" value="UniProtKB-SubCell"/>
</dbReference>
<dbReference type="AlphaFoldDB" id="A0AAW0ESD2"/>
<evidence type="ECO:0000256" key="3">
    <source>
        <dbReference type="ARBA" id="ARBA00022989"/>
    </source>
</evidence>
<comment type="caution">
    <text evidence="6">The sequence shown here is derived from an EMBL/GenBank/DDBJ whole genome shotgun (WGS) entry which is preliminary data.</text>
</comment>
<dbReference type="PANTHER" id="PTHR28128">
    <property type="entry name" value="GOLGI APPARATUS MEMBRANE PROTEIN TVP15"/>
    <property type="match status" value="1"/>
</dbReference>
<keyword evidence="2 5" id="KW-0812">Transmembrane</keyword>
<protein>
    <submittedName>
        <fullName evidence="6">COPI associated protein</fullName>
    </submittedName>
</protein>
<dbReference type="InterPro" id="IPR013714">
    <property type="entry name" value="Golgi_TVP15"/>
</dbReference>
<reference evidence="6 7" key="1">
    <citation type="journal article" date="2021" name="MBio">
        <title>A New Model Trypanosomatid, Novymonas esmeraldas: Genomic Perception of Its 'Candidatus Pandoraea novymonadis' Endosymbiont.</title>
        <authorList>
            <person name="Zakharova A."/>
            <person name="Saura A."/>
            <person name="Butenko A."/>
            <person name="Podesvova L."/>
            <person name="Warmusova S."/>
            <person name="Kostygov A.Y."/>
            <person name="Nenarokova A."/>
            <person name="Lukes J."/>
            <person name="Opperdoes F.R."/>
            <person name="Yurchenko V."/>
        </authorList>
    </citation>
    <scope>NUCLEOTIDE SEQUENCE [LARGE SCALE GENOMIC DNA]</scope>
    <source>
        <strain evidence="6 7">E262AT.01</strain>
    </source>
</reference>
<comment type="subcellular location">
    <subcellularLocation>
        <location evidence="1">Membrane</location>
        <topology evidence="1">Multi-pass membrane protein</topology>
    </subcellularLocation>
</comment>
<dbReference type="EMBL" id="JAECZO010000073">
    <property type="protein sequence ID" value="KAK7196324.1"/>
    <property type="molecule type" value="Genomic_DNA"/>
</dbReference>
<evidence type="ECO:0000313" key="6">
    <source>
        <dbReference type="EMBL" id="KAK7196324.1"/>
    </source>
</evidence>